<evidence type="ECO:0000256" key="3">
    <source>
        <dbReference type="ARBA" id="ARBA00022723"/>
    </source>
</evidence>
<dbReference type="Gene3D" id="1.10.150.900">
    <property type="match status" value="1"/>
</dbReference>
<accession>A0A402ARK5</accession>
<keyword evidence="8" id="KW-1185">Reference proteome</keyword>
<evidence type="ECO:0000313" key="8">
    <source>
        <dbReference type="Proteomes" id="UP000287188"/>
    </source>
</evidence>
<dbReference type="GO" id="GO:0016787">
    <property type="term" value="F:hydrolase activity"/>
    <property type="evidence" value="ECO:0007669"/>
    <property type="project" value="UniProtKB-KW"/>
</dbReference>
<dbReference type="PANTHER" id="PTHR43808">
    <property type="entry name" value="ACETYLORNITHINE DEACETYLASE"/>
    <property type="match status" value="1"/>
</dbReference>
<dbReference type="InterPro" id="IPR002933">
    <property type="entry name" value="Peptidase_M20"/>
</dbReference>
<dbReference type="InterPro" id="IPR036264">
    <property type="entry name" value="Bact_exopeptidase_dim_dom"/>
</dbReference>
<dbReference type="PIRSF" id="PIRSF036696">
    <property type="entry name" value="ACY-1"/>
    <property type="match status" value="1"/>
</dbReference>
<proteinExistence type="inferred from homology"/>
<name>A0A402ARK5_9CHLR</name>
<evidence type="ECO:0000256" key="5">
    <source>
        <dbReference type="ARBA" id="ARBA00022833"/>
    </source>
</evidence>
<dbReference type="AlphaFoldDB" id="A0A402ARK5"/>
<dbReference type="PROSITE" id="PS00758">
    <property type="entry name" value="ARGE_DAPE_CPG2_1"/>
    <property type="match status" value="1"/>
</dbReference>
<dbReference type="Proteomes" id="UP000287188">
    <property type="component" value="Unassembled WGS sequence"/>
</dbReference>
<dbReference type="InterPro" id="IPR001261">
    <property type="entry name" value="ArgE/DapE_CS"/>
</dbReference>
<dbReference type="SUPFAM" id="SSF53187">
    <property type="entry name" value="Zn-dependent exopeptidases"/>
    <property type="match status" value="1"/>
</dbReference>
<comment type="caution">
    <text evidence="7">The sequence shown here is derived from an EMBL/GenBank/DDBJ whole genome shotgun (WGS) entry which is preliminary data.</text>
</comment>
<dbReference type="EMBL" id="BIFS01000001">
    <property type="protein sequence ID" value="GCE21724.1"/>
    <property type="molecule type" value="Genomic_DNA"/>
</dbReference>
<keyword evidence="3" id="KW-0479">Metal-binding</keyword>
<dbReference type="Pfam" id="PF01546">
    <property type="entry name" value="Peptidase_M20"/>
    <property type="match status" value="1"/>
</dbReference>
<evidence type="ECO:0000256" key="1">
    <source>
        <dbReference type="ARBA" id="ARBA00001947"/>
    </source>
</evidence>
<organism evidence="7 8">
    <name type="scientific">Dictyobacter kobayashii</name>
    <dbReference type="NCBI Taxonomy" id="2014872"/>
    <lineage>
        <taxon>Bacteria</taxon>
        <taxon>Bacillati</taxon>
        <taxon>Chloroflexota</taxon>
        <taxon>Ktedonobacteria</taxon>
        <taxon>Ktedonobacterales</taxon>
        <taxon>Dictyobacteraceae</taxon>
        <taxon>Dictyobacter</taxon>
    </lineage>
</organism>
<dbReference type="Gene3D" id="3.30.70.360">
    <property type="match status" value="1"/>
</dbReference>
<dbReference type="Pfam" id="PF07687">
    <property type="entry name" value="M20_dimer"/>
    <property type="match status" value="1"/>
</dbReference>
<dbReference type="InterPro" id="IPR011650">
    <property type="entry name" value="Peptidase_M20_dimer"/>
</dbReference>
<dbReference type="PANTHER" id="PTHR43808:SF8">
    <property type="entry name" value="PEPTIDASE M20 DIMERISATION DOMAIN-CONTAINING PROTEIN"/>
    <property type="match status" value="1"/>
</dbReference>
<dbReference type="RefSeq" id="WP_161977693.1">
    <property type="nucleotide sequence ID" value="NZ_BIFS01000001.1"/>
</dbReference>
<gene>
    <name evidence="7" type="ORF">KDK_55240</name>
</gene>
<keyword evidence="4" id="KW-0378">Hydrolase</keyword>
<protein>
    <submittedName>
        <fullName evidence="7">Peptidase M20</fullName>
    </submittedName>
</protein>
<evidence type="ECO:0000256" key="2">
    <source>
        <dbReference type="ARBA" id="ARBA00006247"/>
    </source>
</evidence>
<dbReference type="Gene3D" id="3.40.630.10">
    <property type="entry name" value="Zn peptidases"/>
    <property type="match status" value="1"/>
</dbReference>
<dbReference type="InterPro" id="IPR050072">
    <property type="entry name" value="Peptidase_M20A"/>
</dbReference>
<sequence>MSETRSSTMAIPDLDTLAAEAVRHLQALLRCQTVNLPGNEYLAVDYLRSQLEQEAGIEIRILEPAPGRQSIWARVRGSGAQRPLLLLSHTDVVPVERDHWTVDPFSGEIHNGYIYGRGAADMKQMTAMELTLLLHMARQVREGGPLPGRDIILLAVADEERSGTWGMRWVVENMPELVDAEYALNEGGGFAFELGGQRLYVCETAQKGCAHITLRASGTPGHGSVPHNDNAIARLARAIRRLHTTPLPMHVTPTTRTFLQALAATQTRARGLLLQQVLNPALSEMILKGLEPGIANPLRAMLHNTASPTILQAGTAGAINVIPSEATVQLDGRNIPGQTPEAFEREIRNRIADPKIAITLEQEKPGHELPSATPLFTALNAAIAAADPGASVVPYLLPAVSDSSYLAARGVICYGFIPTRPEPGLPSPHELAHGHDERVSVANIQFGMQVLTRTLMQLT</sequence>
<keyword evidence="5" id="KW-0862">Zinc</keyword>
<dbReference type="SUPFAM" id="SSF55031">
    <property type="entry name" value="Bacterial exopeptidase dimerisation domain"/>
    <property type="match status" value="1"/>
</dbReference>
<evidence type="ECO:0000256" key="4">
    <source>
        <dbReference type="ARBA" id="ARBA00022801"/>
    </source>
</evidence>
<comment type="cofactor">
    <cofactor evidence="1">
        <name>Zn(2+)</name>
        <dbReference type="ChEBI" id="CHEBI:29105"/>
    </cofactor>
</comment>
<evidence type="ECO:0000313" key="7">
    <source>
        <dbReference type="EMBL" id="GCE21724.1"/>
    </source>
</evidence>
<comment type="similarity">
    <text evidence="2">Belongs to the peptidase M20A family.</text>
</comment>
<feature type="domain" description="Peptidase M20 dimerisation" evidence="6">
    <location>
        <begin position="204"/>
        <end position="354"/>
    </location>
</feature>
<reference evidence="8" key="1">
    <citation type="submission" date="2018-12" db="EMBL/GenBank/DDBJ databases">
        <title>Tengunoibacter tsumagoiensis gen. nov., sp. nov., Dictyobacter kobayashii sp. nov., D. alpinus sp. nov., and D. joshuensis sp. nov. and description of Dictyobacteraceae fam. nov. within the order Ktedonobacterales isolated from Tengu-no-mugimeshi.</title>
        <authorList>
            <person name="Wang C.M."/>
            <person name="Zheng Y."/>
            <person name="Sakai Y."/>
            <person name="Toyoda A."/>
            <person name="Minakuchi Y."/>
            <person name="Abe K."/>
            <person name="Yokota A."/>
            <person name="Yabe S."/>
        </authorList>
    </citation>
    <scope>NUCLEOTIDE SEQUENCE [LARGE SCALE GENOMIC DNA]</scope>
    <source>
        <strain evidence="8">Uno11</strain>
    </source>
</reference>
<dbReference type="GO" id="GO:0046872">
    <property type="term" value="F:metal ion binding"/>
    <property type="evidence" value="ECO:0007669"/>
    <property type="project" value="UniProtKB-KW"/>
</dbReference>
<evidence type="ECO:0000259" key="6">
    <source>
        <dbReference type="Pfam" id="PF07687"/>
    </source>
</evidence>